<dbReference type="InterPro" id="IPR010390">
    <property type="entry name" value="ABC-2_transporter-like"/>
</dbReference>
<dbReference type="STRING" id="258515.SAMN05192585_10170"/>
<evidence type="ECO:0000256" key="1">
    <source>
        <dbReference type="SAM" id="Phobius"/>
    </source>
</evidence>
<evidence type="ECO:0000313" key="2">
    <source>
        <dbReference type="EMBL" id="SDM54742.1"/>
    </source>
</evidence>
<name>A0A1G9U4D1_9FIRM</name>
<dbReference type="PANTHER" id="PTHR36833:SF1">
    <property type="entry name" value="INTEGRAL MEMBRANE TRANSPORT PROTEIN"/>
    <property type="match status" value="1"/>
</dbReference>
<keyword evidence="1" id="KW-0472">Membrane</keyword>
<reference evidence="2 3" key="1">
    <citation type="submission" date="2016-10" db="EMBL/GenBank/DDBJ databases">
        <authorList>
            <person name="de Groot N.N."/>
        </authorList>
    </citation>
    <scope>NUCLEOTIDE SEQUENCE [LARGE SCALE GENOMIC DNA]</scope>
    <source>
        <strain evidence="2 3">CGMCC 1.5012</strain>
    </source>
</reference>
<feature type="transmembrane region" description="Helical" evidence="1">
    <location>
        <begin position="198"/>
        <end position="224"/>
    </location>
</feature>
<dbReference type="RefSeq" id="WP_092637336.1">
    <property type="nucleotide sequence ID" value="NZ_FNID01000001.1"/>
</dbReference>
<dbReference type="Pfam" id="PF06182">
    <property type="entry name" value="ABC2_membrane_6"/>
    <property type="match status" value="1"/>
</dbReference>
<dbReference type="PANTHER" id="PTHR36833">
    <property type="entry name" value="SLR0610 PROTEIN-RELATED"/>
    <property type="match status" value="1"/>
</dbReference>
<feature type="transmembrane region" description="Helical" evidence="1">
    <location>
        <begin position="64"/>
        <end position="88"/>
    </location>
</feature>
<protein>
    <submittedName>
        <fullName evidence="2">ABC-2 type transport system permease protein</fullName>
    </submittedName>
</protein>
<keyword evidence="1" id="KW-1133">Transmembrane helix</keyword>
<evidence type="ECO:0000313" key="3">
    <source>
        <dbReference type="Proteomes" id="UP000199182"/>
    </source>
</evidence>
<dbReference type="OrthoDB" id="3078252at2"/>
<keyword evidence="3" id="KW-1185">Reference proteome</keyword>
<dbReference type="Proteomes" id="UP000199182">
    <property type="component" value="Unassembled WGS sequence"/>
</dbReference>
<sequence length="278" mass="30317">MNVLFLFRLWRQYAKMDLLWFLRDMRYCLMWVASELVATLTAISTTLLLCVRFGGIGGMSFDQMLFMCSYAMVSDGIIVAFFGGYNILHISRIIGRGQLDHMLIQPVPIWMQLLTQGFSPVSGNGKVLLGIPLLCVAVSRLQLTVTPVWVLRLLSSLVCSSTVILAFTYIISCSAFFAPVAAEEISGKALDLFGETKYFSLGGLPSAGITALCTVLPVGLAAWFPANVLLGQAPAGLPAILLLIVAAVMLIIANILFKKGIHFYEKNGSNRYSGFGAR</sequence>
<keyword evidence="1" id="KW-0812">Transmembrane</keyword>
<dbReference type="EMBL" id="FNID01000001">
    <property type="protein sequence ID" value="SDM54742.1"/>
    <property type="molecule type" value="Genomic_DNA"/>
</dbReference>
<organism evidence="2 3">
    <name type="scientific">Acetanaerobacterium elongatum</name>
    <dbReference type="NCBI Taxonomy" id="258515"/>
    <lineage>
        <taxon>Bacteria</taxon>
        <taxon>Bacillati</taxon>
        <taxon>Bacillota</taxon>
        <taxon>Clostridia</taxon>
        <taxon>Eubacteriales</taxon>
        <taxon>Oscillospiraceae</taxon>
        <taxon>Acetanaerobacterium</taxon>
    </lineage>
</organism>
<proteinExistence type="predicted"/>
<accession>A0A1G9U4D1</accession>
<feature type="transmembrane region" description="Helical" evidence="1">
    <location>
        <begin position="149"/>
        <end position="177"/>
    </location>
</feature>
<gene>
    <name evidence="2" type="ORF">SAMN05192585_10170</name>
</gene>
<dbReference type="AlphaFoldDB" id="A0A1G9U4D1"/>
<feature type="transmembrane region" description="Helical" evidence="1">
    <location>
        <begin position="236"/>
        <end position="257"/>
    </location>
</feature>